<dbReference type="AlphaFoldDB" id="D8LX99"/>
<sequence length="100" mass="11920">MSMVSLPGLSKAWNQQQLKKSQFLTISTCPKFPPTTWVQRWFLQMDITWFRSLLKEQRIRSVSIFRLHRVTLPKHHLHLLEGFLSLDCKLYASSFRILFV</sequence>
<dbReference type="EMBL" id="FN668639">
    <property type="protein sequence ID" value="CBK20894.2"/>
    <property type="molecule type" value="Genomic_DNA"/>
</dbReference>
<dbReference type="InParanoid" id="D8LX99"/>
<accession>D8LX99</accession>
<evidence type="ECO:0000313" key="2">
    <source>
        <dbReference type="Proteomes" id="UP000008312"/>
    </source>
</evidence>
<proteinExistence type="predicted"/>
<dbReference type="Proteomes" id="UP000008312">
    <property type="component" value="Unassembled WGS sequence"/>
</dbReference>
<dbReference type="RefSeq" id="XP_012894942.1">
    <property type="nucleotide sequence ID" value="XM_013039488.1"/>
</dbReference>
<dbReference type="GeneID" id="24918419"/>
<reference evidence="1" key="1">
    <citation type="submission" date="2010-02" db="EMBL/GenBank/DDBJ databases">
        <title>Sequencing and annotation of the Blastocystis hominis genome.</title>
        <authorList>
            <person name="Wincker P."/>
        </authorList>
    </citation>
    <scope>NUCLEOTIDE SEQUENCE</scope>
    <source>
        <strain evidence="1">Singapore isolate B</strain>
    </source>
</reference>
<keyword evidence="2" id="KW-1185">Reference proteome</keyword>
<name>D8LX99_BLAHO</name>
<protein>
    <submittedName>
        <fullName evidence="1">Uncharacterized protein</fullName>
    </submittedName>
</protein>
<gene>
    <name evidence="1" type="ORF">GSBLH_T00001142001</name>
</gene>
<organism evidence="1">
    <name type="scientific">Blastocystis hominis</name>
    <dbReference type="NCBI Taxonomy" id="12968"/>
    <lineage>
        <taxon>Eukaryota</taxon>
        <taxon>Sar</taxon>
        <taxon>Stramenopiles</taxon>
        <taxon>Bigyra</taxon>
        <taxon>Opalozoa</taxon>
        <taxon>Opalinata</taxon>
        <taxon>Blastocystidae</taxon>
        <taxon>Blastocystis</taxon>
    </lineage>
</organism>
<evidence type="ECO:0000313" key="1">
    <source>
        <dbReference type="EMBL" id="CBK20894.2"/>
    </source>
</evidence>